<dbReference type="EMBL" id="JAHRIO010080002">
    <property type="protein sequence ID" value="MEQ2183755.1"/>
    <property type="molecule type" value="Genomic_DNA"/>
</dbReference>
<reference evidence="1 2" key="1">
    <citation type="submission" date="2021-06" db="EMBL/GenBank/DDBJ databases">
        <authorList>
            <person name="Palmer J.M."/>
        </authorList>
    </citation>
    <scope>NUCLEOTIDE SEQUENCE [LARGE SCALE GENOMIC DNA]</scope>
    <source>
        <strain evidence="1 2">GA_2019</strain>
        <tissue evidence="1">Muscle</tissue>
    </source>
</reference>
<comment type="caution">
    <text evidence="1">The sequence shown here is derived from an EMBL/GenBank/DDBJ whole genome shotgun (WGS) entry which is preliminary data.</text>
</comment>
<evidence type="ECO:0000313" key="2">
    <source>
        <dbReference type="Proteomes" id="UP001476798"/>
    </source>
</evidence>
<evidence type="ECO:0000313" key="1">
    <source>
        <dbReference type="EMBL" id="MEQ2183755.1"/>
    </source>
</evidence>
<keyword evidence="2" id="KW-1185">Reference proteome</keyword>
<name>A0ABV0PJU7_9TELE</name>
<sequence length="129" mass="13927">MHQTDIADVQSVHACQVFQLQHFLFLILCFHKVVLGISFSSKTENLNLFEHLTFVLTTAAFSICKRARISVCPSRCPCHTGPSAAGLDAGWTARVKVSPPHHLTNGAVKATTGPLAESAGSSFVHTQIN</sequence>
<dbReference type="Proteomes" id="UP001476798">
    <property type="component" value="Unassembled WGS sequence"/>
</dbReference>
<proteinExistence type="predicted"/>
<organism evidence="1 2">
    <name type="scientific">Goodea atripinnis</name>
    <dbReference type="NCBI Taxonomy" id="208336"/>
    <lineage>
        <taxon>Eukaryota</taxon>
        <taxon>Metazoa</taxon>
        <taxon>Chordata</taxon>
        <taxon>Craniata</taxon>
        <taxon>Vertebrata</taxon>
        <taxon>Euteleostomi</taxon>
        <taxon>Actinopterygii</taxon>
        <taxon>Neopterygii</taxon>
        <taxon>Teleostei</taxon>
        <taxon>Neoteleostei</taxon>
        <taxon>Acanthomorphata</taxon>
        <taxon>Ovalentaria</taxon>
        <taxon>Atherinomorphae</taxon>
        <taxon>Cyprinodontiformes</taxon>
        <taxon>Goodeidae</taxon>
        <taxon>Goodea</taxon>
    </lineage>
</organism>
<protein>
    <submittedName>
        <fullName evidence="1">Uncharacterized protein</fullName>
    </submittedName>
</protein>
<accession>A0ABV0PJU7</accession>
<gene>
    <name evidence="1" type="ORF">GOODEAATRI_001275</name>
</gene>